<comment type="caution">
    <text evidence="2">The sequence shown here is derived from an EMBL/GenBank/DDBJ whole genome shotgun (WGS) entry which is preliminary data.</text>
</comment>
<dbReference type="AlphaFoldDB" id="A0ABD5ZCI5"/>
<feature type="region of interest" description="Disordered" evidence="1">
    <location>
        <begin position="98"/>
        <end position="117"/>
    </location>
</feature>
<dbReference type="Proteomes" id="UP001596481">
    <property type="component" value="Unassembled WGS sequence"/>
</dbReference>
<protein>
    <submittedName>
        <fullName evidence="2">Uncharacterized protein</fullName>
    </submittedName>
</protein>
<dbReference type="RefSeq" id="WP_390222152.1">
    <property type="nucleotide sequence ID" value="NZ_JBHTAA010000001.1"/>
</dbReference>
<sequence length="132" mass="14546">MPNAGARIIGLNRLRERFDGLRDTWGGTHTWVVGSSGVEYAIYLETGTNDMPAYPWFRPAIIHVVRAQGDDIAGRVDSAGELVEELAKAMMNQMKKNVNAGEATDRSPGTDDEHPQVQLGNLRASITARRIR</sequence>
<dbReference type="EMBL" id="JBHTAA010000001">
    <property type="protein sequence ID" value="MFC7202865.1"/>
    <property type="molecule type" value="Genomic_DNA"/>
</dbReference>
<evidence type="ECO:0000313" key="3">
    <source>
        <dbReference type="Proteomes" id="UP001596481"/>
    </source>
</evidence>
<feature type="compositionally biased region" description="Basic and acidic residues" evidence="1">
    <location>
        <begin position="103"/>
        <end position="115"/>
    </location>
</feature>
<organism evidence="2 3">
    <name type="scientific">Haloferax namakaokahaiae</name>
    <dbReference type="NCBI Taxonomy" id="1748331"/>
    <lineage>
        <taxon>Archaea</taxon>
        <taxon>Methanobacteriati</taxon>
        <taxon>Methanobacteriota</taxon>
        <taxon>Stenosarchaea group</taxon>
        <taxon>Halobacteria</taxon>
        <taxon>Halobacteriales</taxon>
        <taxon>Haloferacaceae</taxon>
        <taxon>Haloferax</taxon>
    </lineage>
</organism>
<evidence type="ECO:0000256" key="1">
    <source>
        <dbReference type="SAM" id="MobiDB-lite"/>
    </source>
</evidence>
<keyword evidence="3" id="KW-1185">Reference proteome</keyword>
<gene>
    <name evidence="2" type="ORF">ACFQJC_05010</name>
</gene>
<name>A0ABD5ZCI5_9EURY</name>
<accession>A0ABD5ZCI5</accession>
<proteinExistence type="predicted"/>
<evidence type="ECO:0000313" key="2">
    <source>
        <dbReference type="EMBL" id="MFC7202865.1"/>
    </source>
</evidence>
<reference evidence="2 3" key="1">
    <citation type="journal article" date="2019" name="Int. J. Syst. Evol. Microbiol.">
        <title>The Global Catalogue of Microorganisms (GCM) 10K type strain sequencing project: providing services to taxonomists for standard genome sequencing and annotation.</title>
        <authorList>
            <consortium name="The Broad Institute Genomics Platform"/>
            <consortium name="The Broad Institute Genome Sequencing Center for Infectious Disease"/>
            <person name="Wu L."/>
            <person name="Ma J."/>
        </authorList>
    </citation>
    <scope>NUCLEOTIDE SEQUENCE [LARGE SCALE GENOMIC DNA]</scope>
    <source>
        <strain evidence="2 3">DSM 29988</strain>
    </source>
</reference>